<dbReference type="EMBL" id="RKHO01000001">
    <property type="protein sequence ID" value="ROR90776.1"/>
    <property type="molecule type" value="Genomic_DNA"/>
</dbReference>
<comment type="caution">
    <text evidence="1">The sequence shown here is derived from an EMBL/GenBank/DDBJ whole genome shotgun (WGS) entry which is preliminary data.</text>
</comment>
<accession>A0A3N2CTJ7</accession>
<evidence type="ECO:0000313" key="1">
    <source>
        <dbReference type="EMBL" id="ROR90776.1"/>
    </source>
</evidence>
<dbReference type="OrthoDB" id="3790757at2"/>
<proteinExistence type="predicted"/>
<protein>
    <submittedName>
        <fullName evidence="1">Uncharacterized protein</fullName>
    </submittedName>
</protein>
<keyword evidence="2" id="KW-1185">Reference proteome</keyword>
<evidence type="ECO:0000313" key="2">
    <source>
        <dbReference type="Proteomes" id="UP000281738"/>
    </source>
</evidence>
<dbReference type="Proteomes" id="UP000281738">
    <property type="component" value="Unassembled WGS sequence"/>
</dbReference>
<organism evidence="1 2">
    <name type="scientific">Nocardioides aurantiacus</name>
    <dbReference type="NCBI Taxonomy" id="86796"/>
    <lineage>
        <taxon>Bacteria</taxon>
        <taxon>Bacillati</taxon>
        <taxon>Actinomycetota</taxon>
        <taxon>Actinomycetes</taxon>
        <taxon>Propionibacteriales</taxon>
        <taxon>Nocardioidaceae</taxon>
        <taxon>Nocardioides</taxon>
    </lineage>
</organism>
<dbReference type="RefSeq" id="WP_056539130.1">
    <property type="nucleotide sequence ID" value="NZ_RKHO01000001.1"/>
</dbReference>
<name>A0A3N2CTJ7_9ACTN</name>
<sequence>MRYSKLLSSLTAAYGAFALAKPRHLADGIEAPALQAPAYDRMAYTYAGRDLSISGVALASSNPSVVTAMMVLRILGDLSDAAILATGTHDSKVQGKVLGVTLGWAALNTAALVADRRALRSR</sequence>
<gene>
    <name evidence="1" type="ORF">EDD33_1624</name>
</gene>
<dbReference type="AlphaFoldDB" id="A0A3N2CTJ7"/>
<reference evidence="1 2" key="1">
    <citation type="submission" date="2018-11" db="EMBL/GenBank/DDBJ databases">
        <title>Sequencing the genomes of 1000 actinobacteria strains.</title>
        <authorList>
            <person name="Klenk H.-P."/>
        </authorList>
    </citation>
    <scope>NUCLEOTIDE SEQUENCE [LARGE SCALE GENOMIC DNA]</scope>
    <source>
        <strain evidence="1 2">DSM 12652</strain>
    </source>
</reference>